<accession>A0A212ER94</accession>
<sequence>MATKLLMIKNFLNKPLSLFMNSPHYIKPTYNLQTFSTTPIASVNFFNKLPAEKLWKSEQAFIENVIHCSEYENTYSNKIFSLRGVG</sequence>
<comment type="caution">
    <text evidence="1">The sequence shown here is derived from an EMBL/GenBank/DDBJ whole genome shotgun (WGS) entry which is preliminary data.</text>
</comment>
<keyword evidence="1" id="KW-0689">Ribosomal protein</keyword>
<dbReference type="InParanoid" id="A0A212ER94"/>
<protein>
    <submittedName>
        <fullName evidence="1">Mitochondrial ribosomal protein S5 isoform 2</fullName>
    </submittedName>
</protein>
<name>A0A212ER94_DANPL</name>
<reference evidence="1 2" key="1">
    <citation type="journal article" date="2011" name="Cell">
        <title>The monarch butterfly genome yields insights into long-distance migration.</title>
        <authorList>
            <person name="Zhan S."/>
            <person name="Merlin C."/>
            <person name="Boore J.L."/>
            <person name="Reppert S.M."/>
        </authorList>
    </citation>
    <scope>NUCLEOTIDE SEQUENCE [LARGE SCALE GENOMIC DNA]</scope>
    <source>
        <strain evidence="1">F-2</strain>
    </source>
</reference>
<proteinExistence type="predicted"/>
<evidence type="ECO:0000313" key="1">
    <source>
        <dbReference type="EMBL" id="OWR43989.1"/>
    </source>
</evidence>
<dbReference type="GO" id="GO:0005840">
    <property type="term" value="C:ribosome"/>
    <property type="evidence" value="ECO:0007669"/>
    <property type="project" value="UniProtKB-KW"/>
</dbReference>
<keyword evidence="2" id="KW-1185">Reference proteome</keyword>
<gene>
    <name evidence="1" type="ORF">KGM_202341</name>
</gene>
<keyword evidence="1" id="KW-0687">Ribonucleoprotein</keyword>
<organism evidence="1 2">
    <name type="scientific">Danaus plexippus plexippus</name>
    <dbReference type="NCBI Taxonomy" id="278856"/>
    <lineage>
        <taxon>Eukaryota</taxon>
        <taxon>Metazoa</taxon>
        <taxon>Ecdysozoa</taxon>
        <taxon>Arthropoda</taxon>
        <taxon>Hexapoda</taxon>
        <taxon>Insecta</taxon>
        <taxon>Pterygota</taxon>
        <taxon>Neoptera</taxon>
        <taxon>Endopterygota</taxon>
        <taxon>Lepidoptera</taxon>
        <taxon>Glossata</taxon>
        <taxon>Ditrysia</taxon>
        <taxon>Papilionoidea</taxon>
        <taxon>Nymphalidae</taxon>
        <taxon>Danainae</taxon>
        <taxon>Danaini</taxon>
        <taxon>Danaina</taxon>
        <taxon>Danaus</taxon>
        <taxon>Danaus</taxon>
    </lineage>
</organism>
<dbReference type="Proteomes" id="UP000007151">
    <property type="component" value="Unassembled WGS sequence"/>
</dbReference>
<dbReference type="AlphaFoldDB" id="A0A212ER94"/>
<dbReference type="EMBL" id="AGBW02013098">
    <property type="protein sequence ID" value="OWR43989.1"/>
    <property type="molecule type" value="Genomic_DNA"/>
</dbReference>
<evidence type="ECO:0000313" key="2">
    <source>
        <dbReference type="Proteomes" id="UP000007151"/>
    </source>
</evidence>
<dbReference type="KEGG" id="dpl:KGM_202341"/>